<dbReference type="PANTHER" id="PTHR11820">
    <property type="entry name" value="ACYLPYRUVASE"/>
    <property type="match status" value="1"/>
</dbReference>
<reference evidence="5 6" key="1">
    <citation type="journal article" date="2010" name="Stand. Genomic Sci.">
        <title>Complete genome sequence of Desulfarculus baarsii type strain (2st14).</title>
        <authorList>
            <person name="Sun H."/>
            <person name="Spring S."/>
            <person name="Lapidus A."/>
            <person name="Davenport K."/>
            <person name="Del Rio T.G."/>
            <person name="Tice H."/>
            <person name="Nolan M."/>
            <person name="Copeland A."/>
            <person name="Cheng J.F."/>
            <person name="Lucas S."/>
            <person name="Tapia R."/>
            <person name="Goodwin L."/>
            <person name="Pitluck S."/>
            <person name="Ivanova N."/>
            <person name="Pagani I."/>
            <person name="Mavromatis K."/>
            <person name="Ovchinnikova G."/>
            <person name="Pati A."/>
            <person name="Chen A."/>
            <person name="Palaniappan K."/>
            <person name="Hauser L."/>
            <person name="Chang Y.J."/>
            <person name="Jeffries C.D."/>
            <person name="Detter J.C."/>
            <person name="Han C."/>
            <person name="Rohde M."/>
            <person name="Brambilla E."/>
            <person name="Goker M."/>
            <person name="Woyke T."/>
            <person name="Bristow J."/>
            <person name="Eisen J.A."/>
            <person name="Markowitz V."/>
            <person name="Hugenholtz P."/>
            <person name="Kyrpides N.C."/>
            <person name="Klenk H.P."/>
            <person name="Land M."/>
        </authorList>
    </citation>
    <scope>NUCLEOTIDE SEQUENCE [LARGE SCALE GENOMIC DNA]</scope>
    <source>
        <strain evidence="6">ATCC 33931 / DSM 2075 / LMG 7858 / VKM B-1802 / 2st14</strain>
    </source>
</reference>
<dbReference type="EMBL" id="CP002085">
    <property type="protein sequence ID" value="ADK85239.1"/>
    <property type="molecule type" value="Genomic_DNA"/>
</dbReference>
<accession>E1QI46</accession>
<evidence type="ECO:0000256" key="2">
    <source>
        <dbReference type="ARBA" id="ARBA00022723"/>
    </source>
</evidence>
<comment type="similarity">
    <text evidence="1">Belongs to the FAH family.</text>
</comment>
<dbReference type="Gene3D" id="3.90.850.10">
    <property type="entry name" value="Fumarylacetoacetase-like, C-terminal domain"/>
    <property type="match status" value="1"/>
</dbReference>
<sequence length="264" mass="27978">MTQPKNSEVITAELGLIRFGYQGKVAFGQVKHGIVRVYDGSPFGAGKPGATILPLNDVHLLAPCRPSKIVAVGLNYKAHAAELGLALPDEPMLFIKPATAVIGPNQAIKLPAMSQRVDYECELGVVIGRRCKGLSPKQAREHVIGYTCLNDVTARDLQKKDGQFTRAKGFDTFCPLGPVIAQDIEPGGLRVRTLVNGQQRQDGHTSDLIFSVFNLVSFISQVMTLNAGDVIATGTPAGIGPLQAGDVATIEVQGVGSLVNPVSN</sequence>
<feature type="domain" description="Rv2993c-like N-terminal" evidence="4">
    <location>
        <begin position="16"/>
        <end position="63"/>
    </location>
</feature>
<dbReference type="GO" id="GO:0019752">
    <property type="term" value="P:carboxylic acid metabolic process"/>
    <property type="evidence" value="ECO:0007669"/>
    <property type="project" value="UniProtKB-ARBA"/>
</dbReference>
<dbReference type="AlphaFoldDB" id="E1QI46"/>
<dbReference type="InterPro" id="IPR011234">
    <property type="entry name" value="Fumarylacetoacetase-like_C"/>
</dbReference>
<keyword evidence="2" id="KW-0479">Metal-binding</keyword>
<dbReference type="OrthoDB" id="5197601at2"/>
<evidence type="ECO:0000256" key="1">
    <source>
        <dbReference type="ARBA" id="ARBA00010211"/>
    </source>
</evidence>
<dbReference type="Proteomes" id="UP000009047">
    <property type="component" value="Chromosome"/>
</dbReference>
<evidence type="ECO:0000313" key="6">
    <source>
        <dbReference type="Proteomes" id="UP000009047"/>
    </source>
</evidence>
<dbReference type="GO" id="GO:0008704">
    <property type="term" value="F:5-carboxymethyl-2-hydroxymuconate delta-isomerase activity"/>
    <property type="evidence" value="ECO:0007669"/>
    <property type="project" value="UniProtKB-EC"/>
</dbReference>
<organism evidence="5 6">
    <name type="scientific">Desulfarculus baarsii (strain ATCC 33931 / DSM 2075 / LMG 7858 / VKM B-1802 / 2st14)</name>
    <dbReference type="NCBI Taxonomy" id="644282"/>
    <lineage>
        <taxon>Bacteria</taxon>
        <taxon>Pseudomonadati</taxon>
        <taxon>Thermodesulfobacteriota</taxon>
        <taxon>Desulfarculia</taxon>
        <taxon>Desulfarculales</taxon>
        <taxon>Desulfarculaceae</taxon>
        <taxon>Desulfarculus</taxon>
    </lineage>
</organism>
<dbReference type="GO" id="GO:0018773">
    <property type="term" value="F:acetylpyruvate hydrolase activity"/>
    <property type="evidence" value="ECO:0007669"/>
    <property type="project" value="TreeGrafter"/>
</dbReference>
<name>E1QI46_DESB2</name>
<dbReference type="GO" id="GO:0046872">
    <property type="term" value="F:metal ion binding"/>
    <property type="evidence" value="ECO:0007669"/>
    <property type="project" value="UniProtKB-KW"/>
</dbReference>
<protein>
    <submittedName>
        <fullName evidence="5">5-carboxymethyl-2-hydroxymuconateDelta-isomerase</fullName>
        <ecNumber evidence="5">5.3.3.10</ecNumber>
    </submittedName>
</protein>
<feature type="domain" description="Fumarylacetoacetase-like C-terminal" evidence="3">
    <location>
        <begin position="68"/>
        <end position="262"/>
    </location>
</feature>
<dbReference type="HOGENOM" id="CLU_028458_4_2_7"/>
<dbReference type="eggNOG" id="COG0179">
    <property type="taxonomic scope" value="Bacteria"/>
</dbReference>
<dbReference type="KEGG" id="dbr:Deba_1874"/>
<evidence type="ECO:0000259" key="3">
    <source>
        <dbReference type="Pfam" id="PF01557"/>
    </source>
</evidence>
<dbReference type="RefSeq" id="WP_013258680.1">
    <property type="nucleotide sequence ID" value="NC_014365.1"/>
</dbReference>
<keyword evidence="6" id="KW-1185">Reference proteome</keyword>
<dbReference type="Pfam" id="PF01557">
    <property type="entry name" value="FAA_hydrolase"/>
    <property type="match status" value="1"/>
</dbReference>
<keyword evidence="5" id="KW-0413">Isomerase</keyword>
<dbReference type="Pfam" id="PF10370">
    <property type="entry name" value="Rv2993c-like_N"/>
    <property type="match status" value="1"/>
</dbReference>
<gene>
    <name evidence="5" type="ordered locus">Deba_1874</name>
</gene>
<dbReference type="FunFam" id="3.90.850.10:FF:000002">
    <property type="entry name" value="2-hydroxyhepta-2,4-diene-1,7-dioate isomerase"/>
    <property type="match status" value="1"/>
</dbReference>
<dbReference type="STRING" id="644282.Deba_1874"/>
<proteinExistence type="inferred from homology"/>
<dbReference type="InterPro" id="IPR018833">
    <property type="entry name" value="Rv2993c-like_N"/>
</dbReference>
<evidence type="ECO:0000313" key="5">
    <source>
        <dbReference type="EMBL" id="ADK85239.1"/>
    </source>
</evidence>
<dbReference type="PANTHER" id="PTHR11820:SF7">
    <property type="entry name" value="ACYLPYRUVASE FAHD1, MITOCHONDRIAL"/>
    <property type="match status" value="1"/>
</dbReference>
<dbReference type="EC" id="5.3.3.10" evidence="5"/>
<dbReference type="InterPro" id="IPR036663">
    <property type="entry name" value="Fumarylacetoacetase_C_sf"/>
</dbReference>
<evidence type="ECO:0000259" key="4">
    <source>
        <dbReference type="Pfam" id="PF10370"/>
    </source>
</evidence>
<dbReference type="SUPFAM" id="SSF56529">
    <property type="entry name" value="FAH"/>
    <property type="match status" value="1"/>
</dbReference>